<evidence type="ECO:0000256" key="4">
    <source>
        <dbReference type="SAM" id="MobiDB-lite"/>
    </source>
</evidence>
<gene>
    <name evidence="5" type="ORF">jhhlp_001581</name>
</gene>
<protein>
    <submittedName>
        <fullName evidence="5">Uncharacterized protein</fullName>
    </submittedName>
</protein>
<dbReference type="VEuPathDB" id="FungiDB:jhhlp_001581"/>
<dbReference type="OrthoDB" id="2116030at2759"/>
<keyword evidence="2" id="KW-0496">Mitochondrion</keyword>
<dbReference type="AlphaFoldDB" id="A0A2N3NIP1"/>
<accession>A0A2N3NIP1</accession>
<dbReference type="InterPro" id="IPR020373">
    <property type="entry name" value="Kgd4/YMR-31"/>
</dbReference>
<dbReference type="GO" id="GO:0005739">
    <property type="term" value="C:mitochondrion"/>
    <property type="evidence" value="ECO:0007669"/>
    <property type="project" value="UniProtKB-SubCell"/>
</dbReference>
<dbReference type="InParanoid" id="A0A2N3NIP1"/>
<feature type="region of interest" description="Disordered" evidence="4">
    <location>
        <begin position="89"/>
        <end position="112"/>
    </location>
</feature>
<dbReference type="EMBL" id="NLAX01000004">
    <property type="protein sequence ID" value="PKS12281.1"/>
    <property type="molecule type" value="Genomic_DNA"/>
</dbReference>
<dbReference type="Pfam" id="PF10937">
    <property type="entry name" value="Kgd4-YMR31"/>
    <property type="match status" value="1"/>
</dbReference>
<evidence type="ECO:0000313" key="5">
    <source>
        <dbReference type="EMBL" id="PKS12281.1"/>
    </source>
</evidence>
<dbReference type="PANTHER" id="PTHR31601:SF2">
    <property type="entry name" value="ALPHA-KETOGLUTARATE DEHYDROGENASE COMPONENT 4"/>
    <property type="match status" value="1"/>
</dbReference>
<reference evidence="5 6" key="1">
    <citation type="journal article" date="2017" name="G3 (Bethesda)">
        <title>First Draft Genome Sequence of the Pathogenic Fungus Lomentospora prolificans (Formerly Scedosporium prolificans).</title>
        <authorList>
            <person name="Luo R."/>
            <person name="Zimin A."/>
            <person name="Workman R."/>
            <person name="Fan Y."/>
            <person name="Pertea G."/>
            <person name="Grossman N."/>
            <person name="Wear M.P."/>
            <person name="Jia B."/>
            <person name="Miller H."/>
            <person name="Casadevall A."/>
            <person name="Timp W."/>
            <person name="Zhang S.X."/>
            <person name="Salzberg S.L."/>
        </authorList>
    </citation>
    <scope>NUCLEOTIDE SEQUENCE [LARGE SCALE GENOMIC DNA]</scope>
    <source>
        <strain evidence="5 6">JHH-5317</strain>
    </source>
</reference>
<sequence>MLLISRFDIKLLLHSSRRNTFAYSRKTQQIFSILSINDQPTEPTRPHPLLLSPSTTQNMIPTAPIRQAAVHAERTPLIRFLGRRSIPASIDHTPQPHPASPTGKLPQGFGNGYTSTGAKHSSFSSYRDHAQQFGPLQKTIKERGIGGIAGAELGPVQPAKGTFFDRSQLPGRFQRLPIDPAEMEAVNSGGAGLYN</sequence>
<proteinExistence type="inferred from homology"/>
<evidence type="ECO:0000256" key="2">
    <source>
        <dbReference type="ARBA" id="ARBA00023128"/>
    </source>
</evidence>
<organism evidence="5 6">
    <name type="scientific">Lomentospora prolificans</name>
    <dbReference type="NCBI Taxonomy" id="41688"/>
    <lineage>
        <taxon>Eukaryota</taxon>
        <taxon>Fungi</taxon>
        <taxon>Dikarya</taxon>
        <taxon>Ascomycota</taxon>
        <taxon>Pezizomycotina</taxon>
        <taxon>Sordariomycetes</taxon>
        <taxon>Hypocreomycetidae</taxon>
        <taxon>Microascales</taxon>
        <taxon>Microascaceae</taxon>
        <taxon>Lomentospora</taxon>
    </lineage>
</organism>
<evidence type="ECO:0000313" key="6">
    <source>
        <dbReference type="Proteomes" id="UP000233524"/>
    </source>
</evidence>
<dbReference type="GO" id="GO:0006103">
    <property type="term" value="P:2-oxoglutarate metabolic process"/>
    <property type="evidence" value="ECO:0007669"/>
    <property type="project" value="InterPro"/>
</dbReference>
<dbReference type="STRING" id="41688.A0A2N3NIP1"/>
<name>A0A2N3NIP1_9PEZI</name>
<keyword evidence="6" id="KW-1185">Reference proteome</keyword>
<dbReference type="PANTHER" id="PTHR31601">
    <property type="entry name" value="28S RIBOSOMAL PROTEIN S36, MITOCHONDRIAL"/>
    <property type="match status" value="1"/>
</dbReference>
<dbReference type="Proteomes" id="UP000233524">
    <property type="component" value="Unassembled WGS sequence"/>
</dbReference>
<comment type="similarity">
    <text evidence="3">Belongs to the alpha-ketoglutarate dehydrogenase component 4 family.</text>
</comment>
<comment type="subcellular location">
    <subcellularLocation>
        <location evidence="1">Mitochondrion</location>
    </subcellularLocation>
</comment>
<evidence type="ECO:0000256" key="3">
    <source>
        <dbReference type="ARBA" id="ARBA00043970"/>
    </source>
</evidence>
<dbReference type="GO" id="GO:0004591">
    <property type="term" value="F:oxoglutarate dehydrogenase (succinyl-transferring) activity"/>
    <property type="evidence" value="ECO:0007669"/>
    <property type="project" value="TreeGrafter"/>
</dbReference>
<evidence type="ECO:0000256" key="1">
    <source>
        <dbReference type="ARBA" id="ARBA00004173"/>
    </source>
</evidence>
<comment type="caution">
    <text evidence="5">The sequence shown here is derived from an EMBL/GenBank/DDBJ whole genome shotgun (WGS) entry which is preliminary data.</text>
</comment>